<evidence type="ECO:0000256" key="1">
    <source>
        <dbReference type="SAM" id="MobiDB-lite"/>
    </source>
</evidence>
<comment type="caution">
    <text evidence="2">The sequence shown here is derived from an EMBL/GenBank/DDBJ whole genome shotgun (WGS) entry which is preliminary data.</text>
</comment>
<dbReference type="EMBL" id="LCKD01000001">
    <property type="protein sequence ID" value="KKT90455.1"/>
    <property type="molecule type" value="Genomic_DNA"/>
</dbReference>
<feature type="compositionally biased region" description="Basic and acidic residues" evidence="1">
    <location>
        <begin position="1"/>
        <end position="27"/>
    </location>
</feature>
<reference evidence="2 3" key="1">
    <citation type="journal article" date="2015" name="Nature">
        <title>rRNA introns, odd ribosomes, and small enigmatic genomes across a large radiation of phyla.</title>
        <authorList>
            <person name="Brown C.T."/>
            <person name="Hug L.A."/>
            <person name="Thomas B.C."/>
            <person name="Sharon I."/>
            <person name="Castelle C.J."/>
            <person name="Singh A."/>
            <person name="Wilkins M.J."/>
            <person name="Williams K.H."/>
            <person name="Banfield J.F."/>
        </authorList>
    </citation>
    <scope>NUCLEOTIDE SEQUENCE [LARGE SCALE GENOMIC DNA]</scope>
</reference>
<feature type="region of interest" description="Disordered" evidence="1">
    <location>
        <begin position="1"/>
        <end position="40"/>
    </location>
</feature>
<protein>
    <submittedName>
        <fullName evidence="2">Uncharacterized protein</fullName>
    </submittedName>
</protein>
<gene>
    <name evidence="2" type="ORF">UW90_C0001G0043</name>
</gene>
<evidence type="ECO:0000313" key="3">
    <source>
        <dbReference type="Proteomes" id="UP000034368"/>
    </source>
</evidence>
<dbReference type="AlphaFoldDB" id="A0A0G1L3W9"/>
<name>A0A0G1L3W9_9BACT</name>
<dbReference type="Proteomes" id="UP000034368">
    <property type="component" value="Unassembled WGS sequence"/>
</dbReference>
<sequence length="112" mass="12835">MRERNWPPQADPKKDPNSPENRRRSAREVVFNGGDDPEHPDCVDQAMVFGAENPDNFSGEEKALMRLHLESSRCSRCLDVYNELVEKTKNDFLYPDNSGRLKDLKKAVEKAS</sequence>
<organism evidence="2 3">
    <name type="scientific">Candidatus Yanofskybacteria bacterium GW2011_GWB1_45_11</name>
    <dbReference type="NCBI Taxonomy" id="1619026"/>
    <lineage>
        <taxon>Bacteria</taxon>
        <taxon>Candidatus Yanofskyibacteriota</taxon>
    </lineage>
</organism>
<proteinExistence type="predicted"/>
<evidence type="ECO:0000313" key="2">
    <source>
        <dbReference type="EMBL" id="KKT90455.1"/>
    </source>
</evidence>
<accession>A0A0G1L3W9</accession>